<evidence type="ECO:0000256" key="1">
    <source>
        <dbReference type="SAM" id="Phobius"/>
    </source>
</evidence>
<evidence type="ECO:0000313" key="3">
    <source>
        <dbReference type="Proteomes" id="UP000029736"/>
    </source>
</evidence>
<protein>
    <recommendedName>
        <fullName evidence="4">MalT-like TPR region domain-containing protein</fullName>
    </recommendedName>
</protein>
<sequence>MSFPTPIFNFDRPLDSALHYGQLCIQNLDRLDKRLNMKTAGFAYITVAELYIEKLQQPERAKPLLDSAFLYVEGLYINKVKVSLGKYYLAIGALKQTGTIVRELQEADIKSQTTRLRALELAEQYYTTIGDFESALASVKIIQQADAELFNEEKARLTAFYSAKFKNQKQQEDIRQLQYQKRIAQWKYQTWIIIFVLVSLLALSVATFLALKSGEGKNLLKSCSGK</sequence>
<organism evidence="2 3">
    <name type="scientific">Phaeodactylibacter xiamenensis</name>
    <dbReference type="NCBI Taxonomy" id="1524460"/>
    <lineage>
        <taxon>Bacteria</taxon>
        <taxon>Pseudomonadati</taxon>
        <taxon>Bacteroidota</taxon>
        <taxon>Saprospiria</taxon>
        <taxon>Saprospirales</taxon>
        <taxon>Haliscomenobacteraceae</taxon>
        <taxon>Phaeodactylibacter</taxon>
    </lineage>
</organism>
<dbReference type="AlphaFoldDB" id="A0A098S3E9"/>
<accession>A0A098S3E9</accession>
<keyword evidence="1" id="KW-0812">Transmembrane</keyword>
<reference evidence="2 3" key="1">
    <citation type="journal article" date="2014" name="Int. J. Syst. Evol. Microbiol.">
        <title>Phaeodactylibacter xiamenensis gen. nov., sp. nov., a member of the family Saprospiraceae isolated from the marine alga Phaeodactylum tricornutum.</title>
        <authorList>
            <person name="Chen Z.Jr."/>
            <person name="Lei X."/>
            <person name="Lai Q."/>
            <person name="Li Y."/>
            <person name="Zhang B."/>
            <person name="Zhang J."/>
            <person name="Zhang H."/>
            <person name="Yang L."/>
            <person name="Zheng W."/>
            <person name="Tian Y."/>
            <person name="Yu Z."/>
            <person name="Xu H.Jr."/>
            <person name="Zheng T."/>
        </authorList>
    </citation>
    <scope>NUCLEOTIDE SEQUENCE [LARGE SCALE GENOMIC DNA]</scope>
    <source>
        <strain evidence="2 3">KD52</strain>
    </source>
</reference>
<keyword evidence="3" id="KW-1185">Reference proteome</keyword>
<comment type="caution">
    <text evidence="2">The sequence shown here is derived from an EMBL/GenBank/DDBJ whole genome shotgun (WGS) entry which is preliminary data.</text>
</comment>
<keyword evidence="1" id="KW-1133">Transmembrane helix</keyword>
<name>A0A098S3E9_9BACT</name>
<proteinExistence type="predicted"/>
<gene>
    <name evidence="2" type="ORF">IX84_20740</name>
</gene>
<keyword evidence="1" id="KW-0472">Membrane</keyword>
<feature type="transmembrane region" description="Helical" evidence="1">
    <location>
        <begin position="188"/>
        <end position="211"/>
    </location>
</feature>
<evidence type="ECO:0000313" key="2">
    <source>
        <dbReference type="EMBL" id="KGE86581.1"/>
    </source>
</evidence>
<dbReference type="Proteomes" id="UP000029736">
    <property type="component" value="Unassembled WGS sequence"/>
</dbReference>
<dbReference type="EMBL" id="JPOS01000077">
    <property type="protein sequence ID" value="KGE86581.1"/>
    <property type="molecule type" value="Genomic_DNA"/>
</dbReference>
<dbReference type="STRING" id="1524460.IX84_20740"/>
<evidence type="ECO:0008006" key="4">
    <source>
        <dbReference type="Google" id="ProtNLM"/>
    </source>
</evidence>